<sequence length="378" mass="43330">MDIFFTFLFMIIIGAAIGGMTNSLAIKMLFRPYAPKYIGNIKIPFTPGLIPKRQSELARQMGNTVVKHLLTPEGMKKKFQNQYFYNQVVTWLKKEVERFAKRNMTVQDLLIQLNIHLSEKELKKISAAFIEKQINQWLLTNKRHTLRSLLPSEVAEKSQEYIPEFTSYILGKADQYVRSEAGKQKIGSLAEGYLGGSGFFGNMISSFLGGDGLADRIQPAISQYLQSDDARFMVKGLIEQEWEKLQDREIHEIESMLLSNRIKTRVASKIANIIPYHHLLQTPVKTLFIQYQSVINDQLIPHFVTMLQAYLVKNIQLLMNRLNLEELVKDQVENFEVQRLETMVLGISRRELKMITYLGALLGGFIGLIQAIIVLILT</sequence>
<dbReference type="OrthoDB" id="9787430at2"/>
<comment type="similarity">
    <text evidence="2">Belongs to the UPF0754 family.</text>
</comment>
<proteinExistence type="inferred from homology"/>
<gene>
    <name evidence="7" type="ORF">SAMN05421676_102269</name>
</gene>
<reference evidence="8" key="1">
    <citation type="submission" date="2016-10" db="EMBL/GenBank/DDBJ databases">
        <authorList>
            <person name="Varghese N."/>
            <person name="Submissions S."/>
        </authorList>
    </citation>
    <scope>NUCLEOTIDE SEQUENCE [LARGE SCALE GENOMIC DNA]</scope>
    <source>
        <strain evidence="8">CGMCC 1.3566</strain>
    </source>
</reference>
<name>A0A1I0AWD9_9BACI</name>
<dbReference type="GO" id="GO:0005886">
    <property type="term" value="C:plasma membrane"/>
    <property type="evidence" value="ECO:0007669"/>
    <property type="project" value="UniProtKB-SubCell"/>
</dbReference>
<evidence type="ECO:0000256" key="1">
    <source>
        <dbReference type="ARBA" id="ARBA00004236"/>
    </source>
</evidence>
<organism evidence="7 8">
    <name type="scientific">Salinibacillus kushneri</name>
    <dbReference type="NCBI Taxonomy" id="237682"/>
    <lineage>
        <taxon>Bacteria</taxon>
        <taxon>Bacillati</taxon>
        <taxon>Bacillota</taxon>
        <taxon>Bacilli</taxon>
        <taxon>Bacillales</taxon>
        <taxon>Bacillaceae</taxon>
        <taxon>Salinibacillus</taxon>
    </lineage>
</organism>
<dbReference type="InterPro" id="IPR007383">
    <property type="entry name" value="DUF445"/>
</dbReference>
<dbReference type="PIRSF" id="PIRSF032178">
    <property type="entry name" value="UCP032178"/>
    <property type="match status" value="1"/>
</dbReference>
<dbReference type="EMBL" id="FOHJ01000002">
    <property type="protein sequence ID" value="SES98298.1"/>
    <property type="molecule type" value="Genomic_DNA"/>
</dbReference>
<evidence type="ECO:0000256" key="4">
    <source>
        <dbReference type="ARBA" id="ARBA00022989"/>
    </source>
</evidence>
<dbReference type="Proteomes" id="UP000199095">
    <property type="component" value="Unassembled WGS sequence"/>
</dbReference>
<keyword evidence="5 6" id="KW-0472">Membrane</keyword>
<evidence type="ECO:0000256" key="3">
    <source>
        <dbReference type="ARBA" id="ARBA00022692"/>
    </source>
</evidence>
<feature type="transmembrane region" description="Helical" evidence="6">
    <location>
        <begin position="355"/>
        <end position="377"/>
    </location>
</feature>
<evidence type="ECO:0000256" key="6">
    <source>
        <dbReference type="SAM" id="Phobius"/>
    </source>
</evidence>
<keyword evidence="4 6" id="KW-1133">Transmembrane helix</keyword>
<keyword evidence="8" id="KW-1185">Reference proteome</keyword>
<evidence type="ECO:0000256" key="5">
    <source>
        <dbReference type="ARBA" id="ARBA00023136"/>
    </source>
</evidence>
<dbReference type="STRING" id="237682.SAMN05421676_102269"/>
<dbReference type="PANTHER" id="PTHR35791:SF1">
    <property type="entry name" value="UPF0754 MEMBRANE PROTEIN YHEB"/>
    <property type="match status" value="1"/>
</dbReference>
<evidence type="ECO:0000256" key="2">
    <source>
        <dbReference type="ARBA" id="ARBA00008053"/>
    </source>
</evidence>
<evidence type="ECO:0000313" key="8">
    <source>
        <dbReference type="Proteomes" id="UP000199095"/>
    </source>
</evidence>
<dbReference type="RefSeq" id="WP_093132102.1">
    <property type="nucleotide sequence ID" value="NZ_FOHJ01000002.1"/>
</dbReference>
<dbReference type="AlphaFoldDB" id="A0A1I0AWD9"/>
<evidence type="ECO:0000313" key="7">
    <source>
        <dbReference type="EMBL" id="SES98298.1"/>
    </source>
</evidence>
<keyword evidence="3 6" id="KW-0812">Transmembrane</keyword>
<dbReference type="Pfam" id="PF04286">
    <property type="entry name" value="DUF445"/>
    <property type="match status" value="1"/>
</dbReference>
<dbReference type="PANTHER" id="PTHR35791">
    <property type="entry name" value="UPF0754 MEMBRANE PROTEIN YHEB"/>
    <property type="match status" value="1"/>
</dbReference>
<accession>A0A1I0AWD9</accession>
<feature type="transmembrane region" description="Helical" evidence="6">
    <location>
        <begin position="6"/>
        <end position="26"/>
    </location>
</feature>
<comment type="subcellular location">
    <subcellularLocation>
        <location evidence="1">Cell membrane</location>
    </subcellularLocation>
</comment>
<protein>
    <submittedName>
        <fullName evidence="7">Uncharacterized membrane protein YheB, UPF0754 family</fullName>
    </submittedName>
</protein>
<dbReference type="InterPro" id="IPR016991">
    <property type="entry name" value="UCP032178"/>
</dbReference>